<dbReference type="Pfam" id="PF01464">
    <property type="entry name" value="SLT"/>
    <property type="match status" value="1"/>
</dbReference>
<keyword evidence="4" id="KW-0326">Glycosidase</keyword>
<protein>
    <submittedName>
        <fullName evidence="4">Membrane-bound lytic murein transglycosylase D</fullName>
        <ecNumber evidence="4">3.2.1.-</ecNumber>
    </submittedName>
</protein>
<dbReference type="AlphaFoldDB" id="I0K632"/>
<dbReference type="GO" id="GO:0016020">
    <property type="term" value="C:membrane"/>
    <property type="evidence" value="ECO:0007669"/>
    <property type="project" value="InterPro"/>
</dbReference>
<dbReference type="EC" id="3.2.1.-" evidence="4"/>
<accession>I0K632</accession>
<dbReference type="PANTHER" id="PTHR37423:SF2">
    <property type="entry name" value="MEMBRANE-BOUND LYTIC MUREIN TRANSGLYCOSYLASE C"/>
    <property type="match status" value="1"/>
</dbReference>
<name>I0K632_9BACT</name>
<keyword evidence="5" id="KW-1185">Reference proteome</keyword>
<dbReference type="SUPFAM" id="SSF53955">
    <property type="entry name" value="Lysozyme-like"/>
    <property type="match status" value="1"/>
</dbReference>
<dbReference type="PANTHER" id="PTHR37423">
    <property type="entry name" value="SOLUBLE LYTIC MUREIN TRANSGLYCOSYLASE-RELATED"/>
    <property type="match status" value="1"/>
</dbReference>
<sequence>MTDMTKRLYPLGFGFLLGFTALLPQMVAAQANRPTPKVTVQEAIADTMQIDSAFVVEEVLNLPSVPEALLRERLPRLQRQIPLPYNRVVHNFIDYFTYRKPSYTRMVMERMPFYFPLYEKTLAKYNMPDELKYLSIVESALNPRAMSRVGAGGLWQFMPYTGRDFNLNIDDYVDDRMDPVKATEAACRYLKDLYRIFGDWELSMAAYNCGPGAVRRAMRRTGGTTFWTCYEGLPKETRSYVPQFIAMTYMMNFGPDHGIHPERPDYPLAFDTIQVNSYLNLKTLADLSNMSLPAIQKLNPAIVTGVLPEYTRGHVLRLPSERFHQFATQRQAIMDSATKMPVMMANMLLAHSEEFGPTRDSVNDPANWRVASRWSDPVLTASTNVAAAVVAENDIPEADDLEAVVLKKPRKLTHTVKRGDNLGDIADRYHVELYDLKQWNHLRSTKVRVGQKLLILREAGETHTERMAQQGSDPKDHRKAAASTERSGRVKAKYHRVQSGDTLWNISQRYGGIPIDKLKKMNHIKGNSVKPGMKLLVG</sequence>
<evidence type="ECO:0000259" key="3">
    <source>
        <dbReference type="PROSITE" id="PS51782"/>
    </source>
</evidence>
<dbReference type="PROSITE" id="PS51782">
    <property type="entry name" value="LYSM"/>
    <property type="match status" value="2"/>
</dbReference>
<dbReference type="InterPro" id="IPR018392">
    <property type="entry name" value="LysM"/>
</dbReference>
<dbReference type="InterPro" id="IPR023346">
    <property type="entry name" value="Lysozyme-like_dom_sf"/>
</dbReference>
<reference evidence="4 5" key="1">
    <citation type="journal article" date="2012" name="J. Bacteriol.">
        <title>Genome Sequence of Fibrella aestuarina BUZ 2T, a Filamentous Marine Bacterium.</title>
        <authorList>
            <person name="Filippini M."/>
            <person name="Qi W."/>
            <person name="Blom J."/>
            <person name="Goesmann A."/>
            <person name="Smits T.H."/>
            <person name="Bagheri H.C."/>
        </authorList>
    </citation>
    <scope>NUCLEOTIDE SEQUENCE [LARGE SCALE GENOMIC DNA]</scope>
    <source>
        <strain evidence="5">BUZ 2T</strain>
    </source>
</reference>
<dbReference type="CDD" id="cd16894">
    <property type="entry name" value="MltD-like"/>
    <property type="match status" value="1"/>
</dbReference>
<dbReference type="KEGG" id="fae:FAES_1575"/>
<gene>
    <name evidence="4" type="primary">mltD1</name>
    <name evidence="4" type="ORF">FAES_1575</name>
</gene>
<dbReference type="Proteomes" id="UP000011058">
    <property type="component" value="Chromosome"/>
</dbReference>
<dbReference type="PATRIC" id="fig|1166018.3.peg.3310"/>
<dbReference type="GO" id="GO:0016798">
    <property type="term" value="F:hydrolase activity, acting on glycosyl bonds"/>
    <property type="evidence" value="ECO:0007669"/>
    <property type="project" value="UniProtKB-KW"/>
</dbReference>
<evidence type="ECO:0000256" key="2">
    <source>
        <dbReference type="SAM" id="MobiDB-lite"/>
    </source>
</evidence>
<dbReference type="eggNOG" id="COG1388">
    <property type="taxonomic scope" value="Bacteria"/>
</dbReference>
<proteinExistence type="inferred from homology"/>
<evidence type="ECO:0000256" key="1">
    <source>
        <dbReference type="ARBA" id="ARBA00007734"/>
    </source>
</evidence>
<feature type="region of interest" description="Disordered" evidence="2">
    <location>
        <begin position="462"/>
        <end position="492"/>
    </location>
</feature>
<dbReference type="Pfam" id="PF01476">
    <property type="entry name" value="LysM"/>
    <property type="match status" value="2"/>
</dbReference>
<comment type="similarity">
    <text evidence="1">Belongs to the transglycosylase Slt family.</text>
</comment>
<dbReference type="CDD" id="cd00118">
    <property type="entry name" value="LysM"/>
    <property type="match status" value="2"/>
</dbReference>
<dbReference type="SMART" id="SM00257">
    <property type="entry name" value="LysM"/>
    <property type="match status" value="2"/>
</dbReference>
<evidence type="ECO:0000313" key="4">
    <source>
        <dbReference type="EMBL" id="CCG99585.1"/>
    </source>
</evidence>
<dbReference type="GO" id="GO:0008933">
    <property type="term" value="F:peptidoglycan lytic transglycosylase activity"/>
    <property type="evidence" value="ECO:0007669"/>
    <property type="project" value="InterPro"/>
</dbReference>
<dbReference type="SUPFAM" id="SSF54106">
    <property type="entry name" value="LysM domain"/>
    <property type="match status" value="2"/>
</dbReference>
<keyword evidence="4" id="KW-0378">Hydrolase</keyword>
<dbReference type="STRING" id="1166018.FAES_1575"/>
<dbReference type="PROSITE" id="PS00922">
    <property type="entry name" value="TRANSGLYCOSYLASE"/>
    <property type="match status" value="1"/>
</dbReference>
<evidence type="ECO:0000313" key="5">
    <source>
        <dbReference type="Proteomes" id="UP000011058"/>
    </source>
</evidence>
<dbReference type="HOGENOM" id="CLU_009520_1_0_10"/>
<dbReference type="InterPro" id="IPR036779">
    <property type="entry name" value="LysM_dom_sf"/>
</dbReference>
<dbReference type="InterPro" id="IPR000189">
    <property type="entry name" value="Transglyc_AS"/>
</dbReference>
<dbReference type="Gene3D" id="1.10.530.10">
    <property type="match status" value="1"/>
</dbReference>
<dbReference type="Gene3D" id="3.10.350.10">
    <property type="entry name" value="LysM domain"/>
    <property type="match status" value="2"/>
</dbReference>
<dbReference type="GO" id="GO:0000270">
    <property type="term" value="P:peptidoglycan metabolic process"/>
    <property type="evidence" value="ECO:0007669"/>
    <property type="project" value="InterPro"/>
</dbReference>
<dbReference type="InterPro" id="IPR008258">
    <property type="entry name" value="Transglycosylase_SLT_dom_1"/>
</dbReference>
<dbReference type="eggNOG" id="COG0741">
    <property type="taxonomic scope" value="Bacteria"/>
</dbReference>
<dbReference type="EMBL" id="HE796683">
    <property type="protein sequence ID" value="CCG99585.1"/>
    <property type="molecule type" value="Genomic_DNA"/>
</dbReference>
<organism evidence="4 5">
    <name type="scientific">Fibrella aestuarina BUZ 2</name>
    <dbReference type="NCBI Taxonomy" id="1166018"/>
    <lineage>
        <taxon>Bacteria</taxon>
        <taxon>Pseudomonadati</taxon>
        <taxon>Bacteroidota</taxon>
        <taxon>Cytophagia</taxon>
        <taxon>Cytophagales</taxon>
        <taxon>Spirosomataceae</taxon>
        <taxon>Fibrella</taxon>
    </lineage>
</organism>
<feature type="domain" description="LysM" evidence="3">
    <location>
        <begin position="412"/>
        <end position="455"/>
    </location>
</feature>
<feature type="domain" description="LysM" evidence="3">
    <location>
        <begin position="493"/>
        <end position="537"/>
    </location>
</feature>